<evidence type="ECO:0000313" key="2">
    <source>
        <dbReference type="EMBL" id="ELZ98978.1"/>
    </source>
</evidence>
<evidence type="ECO:0000256" key="1">
    <source>
        <dbReference type="SAM" id="Phobius"/>
    </source>
</evidence>
<name>M0IT52_9EURY</name>
<feature type="transmembrane region" description="Helical" evidence="1">
    <location>
        <begin position="56"/>
        <end position="80"/>
    </location>
</feature>
<accession>M0IT52</accession>
<evidence type="ECO:0000313" key="3">
    <source>
        <dbReference type="Proteomes" id="UP000011550"/>
    </source>
</evidence>
<keyword evidence="1" id="KW-0472">Membrane</keyword>
<dbReference type="PATRIC" id="fig|662479.7.peg.299"/>
<dbReference type="RefSeq" id="WP_008317542.1">
    <property type="nucleotide sequence ID" value="NZ_AOLN01000001.1"/>
</dbReference>
<feature type="transmembrane region" description="Helical" evidence="1">
    <location>
        <begin position="92"/>
        <end position="114"/>
    </location>
</feature>
<reference evidence="2 3" key="1">
    <citation type="journal article" date="2014" name="PLoS Genet.">
        <title>Phylogenetically driven sequencing of extremely halophilic archaea reveals strategies for static and dynamic osmo-response.</title>
        <authorList>
            <person name="Becker E.A."/>
            <person name="Seitzer P.M."/>
            <person name="Tritt A."/>
            <person name="Larsen D."/>
            <person name="Krusor M."/>
            <person name="Yao A.I."/>
            <person name="Wu D."/>
            <person name="Madern D."/>
            <person name="Eisen J.A."/>
            <person name="Darling A.E."/>
            <person name="Facciotti M.T."/>
        </authorList>
    </citation>
    <scope>NUCLEOTIDE SEQUENCE [LARGE SCALE GENOMIC DNA]</scope>
    <source>
        <strain evidence="2 3">ATCC BAA-1512</strain>
    </source>
</reference>
<dbReference type="Proteomes" id="UP000011550">
    <property type="component" value="Unassembled WGS sequence"/>
</dbReference>
<keyword evidence="1" id="KW-0812">Transmembrane</keyword>
<sequence>MSHEIPRFRGFQATLSNAVSGDHALWGVTMLAFALDVLTTLYGLGQGLTELNPVVLALMPTLGAVGSLLFLKLVVVAVAVGAWTTLPARYRASIPIGVAVPWGVAGLMNVQLILATTVR</sequence>
<keyword evidence="3" id="KW-1185">Reference proteome</keyword>
<dbReference type="EMBL" id="AOLN01000001">
    <property type="protein sequence ID" value="ELZ98978.1"/>
    <property type="molecule type" value="Genomic_DNA"/>
</dbReference>
<feature type="transmembrane region" description="Helical" evidence="1">
    <location>
        <begin position="24"/>
        <end position="44"/>
    </location>
</feature>
<dbReference type="AlphaFoldDB" id="M0IT52"/>
<dbReference type="OrthoDB" id="306403at2157"/>
<protein>
    <submittedName>
        <fullName evidence="2">Uncharacterized protein</fullName>
    </submittedName>
</protein>
<organism evidence="2 3">
    <name type="scientific">Haloferax mucosum ATCC BAA-1512</name>
    <dbReference type="NCBI Taxonomy" id="662479"/>
    <lineage>
        <taxon>Archaea</taxon>
        <taxon>Methanobacteriati</taxon>
        <taxon>Methanobacteriota</taxon>
        <taxon>Stenosarchaea group</taxon>
        <taxon>Halobacteria</taxon>
        <taxon>Halobacteriales</taxon>
        <taxon>Haloferacaceae</taxon>
        <taxon>Haloferax</taxon>
    </lineage>
</organism>
<comment type="caution">
    <text evidence="2">The sequence shown here is derived from an EMBL/GenBank/DDBJ whole genome shotgun (WGS) entry which is preliminary data.</text>
</comment>
<proteinExistence type="predicted"/>
<keyword evidence="1" id="KW-1133">Transmembrane helix</keyword>
<gene>
    <name evidence="2" type="ORF">C440_01440</name>
</gene>